<sequence>MALINRWLNEARDGLKKQSTILAKPFGLDLLTKAQTEDYLRPYQLASSPVHHITLSKVADVTERSKLIFNQTEVATGHTHVWRLDNLHSDATQLRSGGLKLGHKVLDTDFGTNALFKDLLNLKQRPDYETTMLIAPWSHYWGRYYDYLFFVAAKLCRIKDTLPASVFAEATVAYPLLHTTFERELLAILGVRQENLIDSRTHTVRFSTAILGDNNSWFYPNPADVLSLRRYVCSVMPEPTGPGRRIYIRRSGRRRVLNEDALVALLTTYGFDIIEDQPRSIAEQVALYAGASFIIGPHGASFANVLWCRPGTHLLELFADNYVPEYFRYLAELLGLRYSGYCAGLVGGSRHSHVDDDIVVSIDQFERGLNDLFRYEIA</sequence>
<dbReference type="PANTHER" id="PTHR20961">
    <property type="entry name" value="GLYCOSYLTRANSFERASE"/>
    <property type="match status" value="1"/>
</dbReference>
<dbReference type="InterPro" id="IPR007657">
    <property type="entry name" value="Glycosyltransferase_61"/>
</dbReference>
<keyword evidence="2" id="KW-0808">Transferase</keyword>
<evidence type="ECO:0000256" key="2">
    <source>
        <dbReference type="ARBA" id="ARBA00022679"/>
    </source>
</evidence>
<dbReference type="EMBL" id="FOLQ01000017">
    <property type="protein sequence ID" value="SFE64970.1"/>
    <property type="molecule type" value="Genomic_DNA"/>
</dbReference>
<evidence type="ECO:0000313" key="6">
    <source>
        <dbReference type="Proteomes" id="UP000198598"/>
    </source>
</evidence>
<dbReference type="STRING" id="662367.SAMN05216167_1174"/>
<organism evidence="5 6">
    <name type="scientific">Spirosoma endophyticum</name>
    <dbReference type="NCBI Taxonomy" id="662367"/>
    <lineage>
        <taxon>Bacteria</taxon>
        <taxon>Pseudomonadati</taxon>
        <taxon>Bacteroidota</taxon>
        <taxon>Cytophagia</taxon>
        <taxon>Cytophagales</taxon>
        <taxon>Cytophagaceae</taxon>
        <taxon>Spirosoma</taxon>
    </lineage>
</organism>
<keyword evidence="6" id="KW-1185">Reference proteome</keyword>
<reference evidence="5 6" key="1">
    <citation type="submission" date="2016-10" db="EMBL/GenBank/DDBJ databases">
        <authorList>
            <person name="de Groot N.N."/>
        </authorList>
    </citation>
    <scope>NUCLEOTIDE SEQUENCE [LARGE SCALE GENOMIC DNA]</scope>
    <source>
        <strain evidence="5 6">DSM 26130</strain>
    </source>
</reference>
<evidence type="ECO:0000259" key="4">
    <source>
        <dbReference type="Pfam" id="PF04577"/>
    </source>
</evidence>
<evidence type="ECO:0000256" key="1">
    <source>
        <dbReference type="ARBA" id="ARBA00022676"/>
    </source>
</evidence>
<dbReference type="RefSeq" id="WP_093832275.1">
    <property type="nucleotide sequence ID" value="NZ_FOLQ01000017.1"/>
</dbReference>
<dbReference type="GO" id="GO:0016757">
    <property type="term" value="F:glycosyltransferase activity"/>
    <property type="evidence" value="ECO:0007669"/>
    <property type="project" value="UniProtKB-KW"/>
</dbReference>
<dbReference type="Pfam" id="PF04577">
    <property type="entry name" value="Glyco_transf_61"/>
    <property type="match status" value="1"/>
</dbReference>
<dbReference type="OrthoDB" id="1156086at2"/>
<protein>
    <recommendedName>
        <fullName evidence="4">Glycosyltransferase 61 catalytic domain-containing protein</fullName>
    </recommendedName>
</protein>
<evidence type="ECO:0000256" key="3">
    <source>
        <dbReference type="ARBA" id="ARBA00023180"/>
    </source>
</evidence>
<feature type="domain" description="Glycosyltransferase 61 catalytic" evidence="4">
    <location>
        <begin position="223"/>
        <end position="314"/>
    </location>
</feature>
<name>A0A1I2CBC3_9BACT</name>
<keyword evidence="1" id="KW-0328">Glycosyltransferase</keyword>
<dbReference type="AlphaFoldDB" id="A0A1I2CBC3"/>
<proteinExistence type="predicted"/>
<evidence type="ECO:0000313" key="5">
    <source>
        <dbReference type="EMBL" id="SFE64970.1"/>
    </source>
</evidence>
<keyword evidence="3" id="KW-0325">Glycoprotein</keyword>
<dbReference type="Proteomes" id="UP000198598">
    <property type="component" value="Unassembled WGS sequence"/>
</dbReference>
<dbReference type="InterPro" id="IPR049625">
    <property type="entry name" value="Glyco_transf_61_cat"/>
</dbReference>
<gene>
    <name evidence="5" type="ORF">SAMN05216167_1174</name>
</gene>
<accession>A0A1I2CBC3</accession>